<protein>
    <recommendedName>
        <fullName evidence="4">PEGA domain-containing protein</fullName>
    </recommendedName>
</protein>
<dbReference type="Gene3D" id="2.30.42.10">
    <property type="match status" value="1"/>
</dbReference>
<dbReference type="InterPro" id="IPR036034">
    <property type="entry name" value="PDZ_sf"/>
</dbReference>
<evidence type="ECO:0000313" key="2">
    <source>
        <dbReference type="EMBL" id="BDU71025.1"/>
    </source>
</evidence>
<keyword evidence="1" id="KW-0732">Signal</keyword>
<proteinExistence type="predicted"/>
<keyword evidence="3" id="KW-1185">Reference proteome</keyword>
<sequence length="677" mass="73068">MMRRLLCLLLTASAALGAQDPALRDTLASAKALWATQGDRDGAAAKFESILGALEPSARALDEGWTRVLCETYNWMAVLDDRTAGKKAQAPKRLESLLELDPDYDIDRTITNPRLQAAFDALRAARFGRVKLSLDPAGGVLTVDGKARRAEPGMHWMAPGAHAAAYARIGFQPQDVKFDVAVKDTRALDFKLARTSSVITVYTSPAGAELLVDGKTRGLSRGQVPTDRSYLADRAGVKPDQLSDGFPIADLAPGKHLLEVRLPCHRTRRLEIPAALTTPFADQELEPVKLEPSRGTLTVQSAVPGGQLILSGLDMGRVPVQDLQVCAQAYDLQVKYPAGSFTQRIEIQEGKALTLTARPKPRLTYAGFEGSDDFAGRERLLGMLGTLGGRLHEVAFFTAAKGESLKDCLARLRSGRETELILWARPAPGRSVQQVELILSTLTGQEERLTVMPLENDPLGSLAARMERQPALREPWAGLTLLDLPGGAYVLEADSAAQKAGVKPGRTLTEAGGRPVATVADFRKALAEATGGTLTVSQGEAPVKLAVVPMPAELPVNAPYLCYPLVLADLRLRYLGAQGDEASLLRLDQALALMHFREYDKALEVLRDARMVSVQGVSQGTLDYYTGFCLLHMGSVYLRDAAQSFNQALKYPQATLFGPGGPLLAPLARQALQDLQP</sequence>
<dbReference type="SUPFAM" id="SSF50156">
    <property type="entry name" value="PDZ domain-like"/>
    <property type="match status" value="1"/>
</dbReference>
<name>A0AA48GN26_9BACT</name>
<organism evidence="2 3">
    <name type="scientific">Mesoterricola silvestris</name>
    <dbReference type="NCBI Taxonomy" id="2927979"/>
    <lineage>
        <taxon>Bacteria</taxon>
        <taxon>Pseudomonadati</taxon>
        <taxon>Acidobacteriota</taxon>
        <taxon>Holophagae</taxon>
        <taxon>Holophagales</taxon>
        <taxon>Holophagaceae</taxon>
        <taxon>Mesoterricola</taxon>
    </lineage>
</organism>
<evidence type="ECO:0000256" key="1">
    <source>
        <dbReference type="SAM" id="SignalP"/>
    </source>
</evidence>
<gene>
    <name evidence="2" type="ORF">METEAL_01990</name>
</gene>
<dbReference type="AlphaFoldDB" id="A0AA48GN26"/>
<evidence type="ECO:0008006" key="4">
    <source>
        <dbReference type="Google" id="ProtNLM"/>
    </source>
</evidence>
<dbReference type="EMBL" id="AP027080">
    <property type="protein sequence ID" value="BDU71025.1"/>
    <property type="molecule type" value="Genomic_DNA"/>
</dbReference>
<feature type="signal peptide" evidence="1">
    <location>
        <begin position="1"/>
        <end position="17"/>
    </location>
</feature>
<evidence type="ECO:0000313" key="3">
    <source>
        <dbReference type="Proteomes" id="UP001238179"/>
    </source>
</evidence>
<reference evidence="3" key="1">
    <citation type="journal article" date="2023" name="Int. J. Syst. Evol. Microbiol.">
        <title>Mesoterricola silvestris gen. nov., sp. nov., Mesoterricola sediminis sp. nov., Geothrix oryzae sp. nov., Geothrix edaphica sp. nov., Geothrix rubra sp. nov., and Geothrix limicola sp. nov., six novel members of Acidobacteriota isolated from soils.</title>
        <authorList>
            <person name="Itoh H."/>
            <person name="Sugisawa Y."/>
            <person name="Mise K."/>
            <person name="Xu Z."/>
            <person name="Kuniyasu M."/>
            <person name="Ushijima N."/>
            <person name="Kawano K."/>
            <person name="Kobayashi E."/>
            <person name="Shiratori Y."/>
            <person name="Masuda Y."/>
            <person name="Senoo K."/>
        </authorList>
    </citation>
    <scope>NUCLEOTIDE SEQUENCE [LARGE SCALE GENOMIC DNA]</scope>
    <source>
        <strain evidence="3">W79</strain>
    </source>
</reference>
<dbReference type="KEGG" id="msil:METEAL_01990"/>
<accession>A0AA48GN26</accession>
<dbReference type="Proteomes" id="UP001238179">
    <property type="component" value="Chromosome"/>
</dbReference>
<feature type="chain" id="PRO_5041327943" description="PEGA domain-containing protein" evidence="1">
    <location>
        <begin position="18"/>
        <end position="677"/>
    </location>
</feature>